<evidence type="ECO:0000313" key="1">
    <source>
        <dbReference type="EMBL" id="GAA3378136.1"/>
    </source>
</evidence>
<accession>A0ABP6SJA3</accession>
<dbReference type="RefSeq" id="WP_345042740.1">
    <property type="nucleotide sequence ID" value="NZ_BAAAYL010000001.1"/>
</dbReference>
<keyword evidence="2" id="KW-1185">Reference proteome</keyword>
<sequence length="168" mass="17960">MSLRAGKRITALAGAAAVLVVLCAAAVWWFNRTDDTPYALAASPKVSVVYEGERPPEEVRTFLTVFVQRLANGDVKGIDELHDGYPDGTAVTQESSDFLSPLAAAAADGPVTARTEPVRDNRPILQRLKSPQGGTSEAELTLTGGKHLHIQLAREHGVWWGYALAPTG</sequence>
<protein>
    <recommendedName>
        <fullName evidence="3">DUF2939 domain-containing protein</fullName>
    </recommendedName>
</protein>
<proteinExistence type="predicted"/>
<comment type="caution">
    <text evidence="1">The sequence shown here is derived from an EMBL/GenBank/DDBJ whole genome shotgun (WGS) entry which is preliminary data.</text>
</comment>
<evidence type="ECO:0000313" key="2">
    <source>
        <dbReference type="Proteomes" id="UP001499990"/>
    </source>
</evidence>
<dbReference type="Proteomes" id="UP001499990">
    <property type="component" value="Unassembled WGS sequence"/>
</dbReference>
<name>A0ABP6SJA3_9ACTN</name>
<organism evidence="1 2">
    <name type="scientific">Streptomyces sannanensis</name>
    <dbReference type="NCBI Taxonomy" id="285536"/>
    <lineage>
        <taxon>Bacteria</taxon>
        <taxon>Bacillati</taxon>
        <taxon>Actinomycetota</taxon>
        <taxon>Actinomycetes</taxon>
        <taxon>Kitasatosporales</taxon>
        <taxon>Streptomycetaceae</taxon>
        <taxon>Streptomyces</taxon>
    </lineage>
</organism>
<gene>
    <name evidence="1" type="ORF">GCM10020367_56460</name>
</gene>
<dbReference type="EMBL" id="BAAAYL010000001">
    <property type="protein sequence ID" value="GAA3378136.1"/>
    <property type="molecule type" value="Genomic_DNA"/>
</dbReference>
<reference evidence="2" key="1">
    <citation type="journal article" date="2019" name="Int. J. Syst. Evol. Microbiol.">
        <title>The Global Catalogue of Microorganisms (GCM) 10K type strain sequencing project: providing services to taxonomists for standard genome sequencing and annotation.</title>
        <authorList>
            <consortium name="The Broad Institute Genomics Platform"/>
            <consortium name="The Broad Institute Genome Sequencing Center for Infectious Disease"/>
            <person name="Wu L."/>
            <person name="Ma J."/>
        </authorList>
    </citation>
    <scope>NUCLEOTIDE SEQUENCE [LARGE SCALE GENOMIC DNA]</scope>
    <source>
        <strain evidence="2">JCM 9651</strain>
    </source>
</reference>
<evidence type="ECO:0008006" key="3">
    <source>
        <dbReference type="Google" id="ProtNLM"/>
    </source>
</evidence>